<organism evidence="3 4">
    <name type="scientific">Mycena pura</name>
    <dbReference type="NCBI Taxonomy" id="153505"/>
    <lineage>
        <taxon>Eukaryota</taxon>
        <taxon>Fungi</taxon>
        <taxon>Dikarya</taxon>
        <taxon>Basidiomycota</taxon>
        <taxon>Agaricomycotina</taxon>
        <taxon>Agaricomycetes</taxon>
        <taxon>Agaricomycetidae</taxon>
        <taxon>Agaricales</taxon>
        <taxon>Marasmiineae</taxon>
        <taxon>Mycenaceae</taxon>
        <taxon>Mycena</taxon>
    </lineage>
</organism>
<keyword evidence="4" id="KW-1185">Reference proteome</keyword>
<proteinExistence type="predicted"/>
<comment type="caution">
    <text evidence="3">The sequence shown here is derived from an EMBL/GenBank/DDBJ whole genome shotgun (WGS) entry which is preliminary data.</text>
</comment>
<feature type="signal peptide" evidence="2">
    <location>
        <begin position="1"/>
        <end position="16"/>
    </location>
</feature>
<evidence type="ECO:0000313" key="3">
    <source>
        <dbReference type="EMBL" id="KAJ7208966.1"/>
    </source>
</evidence>
<feature type="region of interest" description="Disordered" evidence="1">
    <location>
        <begin position="189"/>
        <end position="233"/>
    </location>
</feature>
<evidence type="ECO:0000313" key="4">
    <source>
        <dbReference type="Proteomes" id="UP001219525"/>
    </source>
</evidence>
<evidence type="ECO:0000256" key="2">
    <source>
        <dbReference type="SAM" id="SignalP"/>
    </source>
</evidence>
<feature type="compositionally biased region" description="Basic residues" evidence="1">
    <location>
        <begin position="189"/>
        <end position="202"/>
    </location>
</feature>
<protein>
    <submittedName>
        <fullName evidence="3">Uncharacterized protein</fullName>
    </submittedName>
</protein>
<reference evidence="3" key="1">
    <citation type="submission" date="2023-03" db="EMBL/GenBank/DDBJ databases">
        <title>Massive genome expansion in bonnet fungi (Mycena s.s.) driven by repeated elements and novel gene families across ecological guilds.</title>
        <authorList>
            <consortium name="Lawrence Berkeley National Laboratory"/>
            <person name="Harder C.B."/>
            <person name="Miyauchi S."/>
            <person name="Viragh M."/>
            <person name="Kuo A."/>
            <person name="Thoen E."/>
            <person name="Andreopoulos B."/>
            <person name="Lu D."/>
            <person name="Skrede I."/>
            <person name="Drula E."/>
            <person name="Henrissat B."/>
            <person name="Morin E."/>
            <person name="Kohler A."/>
            <person name="Barry K."/>
            <person name="LaButti K."/>
            <person name="Morin E."/>
            <person name="Salamov A."/>
            <person name="Lipzen A."/>
            <person name="Mereny Z."/>
            <person name="Hegedus B."/>
            <person name="Baldrian P."/>
            <person name="Stursova M."/>
            <person name="Weitz H."/>
            <person name="Taylor A."/>
            <person name="Grigoriev I.V."/>
            <person name="Nagy L.G."/>
            <person name="Martin F."/>
            <person name="Kauserud H."/>
        </authorList>
    </citation>
    <scope>NUCLEOTIDE SEQUENCE</scope>
    <source>
        <strain evidence="3">9144</strain>
    </source>
</reference>
<sequence>MRAILPLAVFVHAAQALKFTLPHRSVTPGPFTITYISNASDPAGNMTFWYGHANGNVALIAAQNDMHTKTPKQLQVNISEAAADGSQYQFKASPMGGECVLFSSRTVIQPASSSATPTGSTSPSAPALSAASSPASIAATQTPLASTVATPSADSECVFTSKAPISASPSLKCTQHAAQVVALRRPHRRRRTCGHCRPRNRAQHSPALRPEASPGAPPREGARHRARLGEFAG</sequence>
<accession>A0AAD6VEH5</accession>
<evidence type="ECO:0000256" key="1">
    <source>
        <dbReference type="SAM" id="MobiDB-lite"/>
    </source>
</evidence>
<gene>
    <name evidence="3" type="ORF">GGX14DRAFT_453689</name>
</gene>
<dbReference type="AlphaFoldDB" id="A0AAD6VEH5"/>
<name>A0AAD6VEH5_9AGAR</name>
<dbReference type="EMBL" id="JARJCW010000032">
    <property type="protein sequence ID" value="KAJ7208966.1"/>
    <property type="molecule type" value="Genomic_DNA"/>
</dbReference>
<dbReference type="Proteomes" id="UP001219525">
    <property type="component" value="Unassembled WGS sequence"/>
</dbReference>
<keyword evidence="2" id="KW-0732">Signal</keyword>
<feature type="chain" id="PRO_5042144431" evidence="2">
    <location>
        <begin position="17"/>
        <end position="233"/>
    </location>
</feature>